<keyword evidence="1 2" id="KW-0732">Signal</keyword>
<name>A0ABP8G8D7_9BACT</name>
<proteinExistence type="predicted"/>
<dbReference type="InterPro" id="IPR027385">
    <property type="entry name" value="Beta-barrel_OMP"/>
</dbReference>
<accession>A0ABP8G8D7</accession>
<dbReference type="Pfam" id="PF13505">
    <property type="entry name" value="OMP_b-brl"/>
    <property type="match status" value="1"/>
</dbReference>
<dbReference type="Gene3D" id="2.40.160.20">
    <property type="match status" value="1"/>
</dbReference>
<protein>
    <recommendedName>
        <fullName evidence="3">Outer membrane protein beta-barrel domain-containing protein</fullName>
    </recommendedName>
</protein>
<feature type="signal peptide" evidence="2">
    <location>
        <begin position="1"/>
        <end position="23"/>
    </location>
</feature>
<evidence type="ECO:0000259" key="3">
    <source>
        <dbReference type="Pfam" id="PF13505"/>
    </source>
</evidence>
<organism evidence="4 5">
    <name type="scientific">Compostibacter hankyongensis</name>
    <dbReference type="NCBI Taxonomy" id="1007089"/>
    <lineage>
        <taxon>Bacteria</taxon>
        <taxon>Pseudomonadati</taxon>
        <taxon>Bacteroidota</taxon>
        <taxon>Chitinophagia</taxon>
        <taxon>Chitinophagales</taxon>
        <taxon>Chitinophagaceae</taxon>
        <taxon>Compostibacter</taxon>
    </lineage>
</organism>
<keyword evidence="5" id="KW-1185">Reference proteome</keyword>
<evidence type="ECO:0000313" key="5">
    <source>
        <dbReference type="Proteomes" id="UP001501207"/>
    </source>
</evidence>
<dbReference type="EMBL" id="BAABFN010000022">
    <property type="protein sequence ID" value="GAA4319330.1"/>
    <property type="molecule type" value="Genomic_DNA"/>
</dbReference>
<evidence type="ECO:0000256" key="1">
    <source>
        <dbReference type="ARBA" id="ARBA00022729"/>
    </source>
</evidence>
<evidence type="ECO:0000256" key="2">
    <source>
        <dbReference type="SAM" id="SignalP"/>
    </source>
</evidence>
<evidence type="ECO:0000313" key="4">
    <source>
        <dbReference type="EMBL" id="GAA4319330.1"/>
    </source>
</evidence>
<dbReference type="SUPFAM" id="SSF56925">
    <property type="entry name" value="OMPA-like"/>
    <property type="match status" value="1"/>
</dbReference>
<dbReference type="InterPro" id="IPR011250">
    <property type="entry name" value="OMP/PagP_B-barrel"/>
</dbReference>
<feature type="chain" id="PRO_5045156877" description="Outer membrane protein beta-barrel domain-containing protein" evidence="2">
    <location>
        <begin position="24"/>
        <end position="242"/>
    </location>
</feature>
<feature type="domain" description="Outer membrane protein beta-barrel" evidence="3">
    <location>
        <begin position="10"/>
        <end position="217"/>
    </location>
</feature>
<sequence>MMKHIFSSISLLLLLTVSLSSFAQDKKPVKSYIGITGGVSAPSGNFVKGDYDNDKSGFAGTGAAIGLTGVYYFKSGFGIGGLATYNGYGFKGAQQLADGYKEAFDVDSSTVKVDGSNHTLNILVGPYYAFPLGKKLSLDLRVLGGLVNASLAGNKVYLEDNTDATFGQKKSTASAFGFQAGAGLRYAIAPHLALLLNVDYFSSKPDFKVSNENRPVNAGRLITRYHESISGINGNLGVAYQF</sequence>
<dbReference type="Proteomes" id="UP001501207">
    <property type="component" value="Unassembled WGS sequence"/>
</dbReference>
<reference evidence="5" key="1">
    <citation type="journal article" date="2019" name="Int. J. Syst. Evol. Microbiol.">
        <title>The Global Catalogue of Microorganisms (GCM) 10K type strain sequencing project: providing services to taxonomists for standard genome sequencing and annotation.</title>
        <authorList>
            <consortium name="The Broad Institute Genomics Platform"/>
            <consortium name="The Broad Institute Genome Sequencing Center for Infectious Disease"/>
            <person name="Wu L."/>
            <person name="Ma J."/>
        </authorList>
    </citation>
    <scope>NUCLEOTIDE SEQUENCE [LARGE SCALE GENOMIC DNA]</scope>
    <source>
        <strain evidence="5">JCM 17664</strain>
    </source>
</reference>
<gene>
    <name evidence="4" type="ORF">GCM10023143_32700</name>
</gene>
<comment type="caution">
    <text evidence="4">The sequence shown here is derived from an EMBL/GenBank/DDBJ whole genome shotgun (WGS) entry which is preliminary data.</text>
</comment>